<protein>
    <submittedName>
        <fullName evidence="3">DUF397 domain-containing protein</fullName>
    </submittedName>
</protein>
<feature type="domain" description="DUF397" evidence="2">
    <location>
        <begin position="6"/>
        <end position="60"/>
    </location>
</feature>
<dbReference type="Proteomes" id="UP000029737">
    <property type="component" value="Unassembled WGS sequence"/>
</dbReference>
<reference evidence="3 6" key="2">
    <citation type="submission" date="2017-08" db="EMBL/GenBank/DDBJ databases">
        <title>The complete genome sequence of moderately halophilic actinomycete Actinopolyspora erythraea YIM 90600, the producer of novel erythromycin, novel actinopolysporins A-C and tubercidin.</title>
        <authorList>
            <person name="Yin M."/>
            <person name="Tang S."/>
        </authorList>
    </citation>
    <scope>NUCLEOTIDE SEQUENCE [LARGE SCALE GENOMIC DNA]</scope>
    <source>
        <strain evidence="3 6">YIM 90600</strain>
    </source>
</reference>
<dbReference type="AlphaFoldDB" id="A0A099D291"/>
<dbReference type="EMBL" id="JPMV01000033">
    <property type="protein sequence ID" value="KGI80323.1"/>
    <property type="molecule type" value="Genomic_DNA"/>
</dbReference>
<dbReference type="HOGENOM" id="CLU_131550_3_3_11"/>
<dbReference type="OrthoDB" id="4564763at2"/>
<accession>A0A099D291</accession>
<dbReference type="Proteomes" id="UP000215043">
    <property type="component" value="Chromosome"/>
</dbReference>
<proteinExistence type="predicted"/>
<dbReference type="Pfam" id="PF04149">
    <property type="entry name" value="DUF397"/>
    <property type="match status" value="1"/>
</dbReference>
<name>A0A099D291_9ACTN</name>
<sequence length="66" mass="7016">MDLSRATWRKSSRSNSGGNCVEVAQNLPGAALLRDSKLGTDSPVLAVSPNHFTAFLDALKSDRLDG</sequence>
<evidence type="ECO:0000313" key="6">
    <source>
        <dbReference type="Proteomes" id="UP000215043"/>
    </source>
</evidence>
<evidence type="ECO:0000259" key="2">
    <source>
        <dbReference type="Pfam" id="PF04149"/>
    </source>
</evidence>
<dbReference type="RefSeq" id="WP_043575831.1">
    <property type="nucleotide sequence ID" value="NZ_CP022752.1"/>
</dbReference>
<evidence type="ECO:0000313" key="5">
    <source>
        <dbReference type="Proteomes" id="UP000029737"/>
    </source>
</evidence>
<dbReference type="KEGG" id="aey:CDG81_03120"/>
<dbReference type="EMBL" id="CP022752">
    <property type="protein sequence ID" value="ASU77463.1"/>
    <property type="molecule type" value="Genomic_DNA"/>
</dbReference>
<gene>
    <name evidence="3" type="ORF">CDG81_03120</name>
    <name evidence="4" type="ORF">IL38_17855</name>
</gene>
<feature type="region of interest" description="Disordered" evidence="1">
    <location>
        <begin position="1"/>
        <end position="21"/>
    </location>
</feature>
<evidence type="ECO:0000256" key="1">
    <source>
        <dbReference type="SAM" id="MobiDB-lite"/>
    </source>
</evidence>
<dbReference type="InterPro" id="IPR007278">
    <property type="entry name" value="DUF397"/>
</dbReference>
<reference evidence="4 5" key="1">
    <citation type="journal article" date="2014" name="PLoS ONE">
        <title>Identification and Characterization of a New Erythromycin Biosynthetic Gene Cluster in Actinopolyspora erythraea YIM90600, a Novel Erythronolide-Producing Halophilic Actinomycete Isolated from Salt Field.</title>
        <authorList>
            <person name="Chen D."/>
            <person name="Feng J."/>
            <person name="Huang L."/>
            <person name="Zhang Q."/>
            <person name="Wu J."/>
            <person name="Zhu X."/>
            <person name="Duan Y."/>
            <person name="Xu Z."/>
        </authorList>
    </citation>
    <scope>NUCLEOTIDE SEQUENCE [LARGE SCALE GENOMIC DNA]</scope>
    <source>
        <strain evidence="4 5">YIM90600</strain>
    </source>
</reference>
<evidence type="ECO:0000313" key="3">
    <source>
        <dbReference type="EMBL" id="ASU77463.1"/>
    </source>
</evidence>
<organism evidence="3 6">
    <name type="scientific">Actinopolyspora erythraea</name>
    <dbReference type="NCBI Taxonomy" id="414996"/>
    <lineage>
        <taxon>Bacteria</taxon>
        <taxon>Bacillati</taxon>
        <taxon>Actinomycetota</taxon>
        <taxon>Actinomycetes</taxon>
        <taxon>Actinopolysporales</taxon>
        <taxon>Actinopolysporaceae</taxon>
        <taxon>Actinopolyspora</taxon>
    </lineage>
</organism>
<evidence type="ECO:0000313" key="4">
    <source>
        <dbReference type="EMBL" id="KGI80323.1"/>
    </source>
</evidence>
<keyword evidence="5" id="KW-1185">Reference proteome</keyword>